<proteinExistence type="predicted"/>
<dbReference type="Gene3D" id="1.10.30.50">
    <property type="match status" value="1"/>
</dbReference>
<dbReference type="GO" id="GO:0008270">
    <property type="term" value="F:zinc ion binding"/>
    <property type="evidence" value="ECO:0007669"/>
    <property type="project" value="InterPro"/>
</dbReference>
<name>A0A7W3JUB1_9MICO</name>
<dbReference type="InterPro" id="IPR002711">
    <property type="entry name" value="HNH"/>
</dbReference>
<dbReference type="Pfam" id="PF01844">
    <property type="entry name" value="HNH"/>
    <property type="match status" value="1"/>
</dbReference>
<sequence length="222" mass="24783">MSESSSKGMRVRLSARYATDDDVAHDLLRVAEELGHGSLTREEYERFGQYHPTTIHRRLGGWTEAIGRAGLKSGRPDLGHDDTEWMTNIFEVWTTLGRQPSYGDMRGTRHTPEGYAKRFGSWGKALLKFQGWADSADDAVVVPPTTEVVKGHTTGRSPSLRLRWEVLQRDGFTCVSCGRSPATEVGVVLHIDHEVPYSKGGETLPENLRVLCDRCNLGKSDR</sequence>
<gene>
    <name evidence="2" type="ORF">FB555_001511</name>
</gene>
<dbReference type="InterPro" id="IPR041025">
    <property type="entry name" value="HNH_repeat"/>
</dbReference>
<dbReference type="Proteomes" id="UP000524237">
    <property type="component" value="Unassembled WGS sequence"/>
</dbReference>
<dbReference type="GO" id="GO:0004519">
    <property type="term" value="F:endonuclease activity"/>
    <property type="evidence" value="ECO:0007669"/>
    <property type="project" value="InterPro"/>
</dbReference>
<evidence type="ECO:0000259" key="1">
    <source>
        <dbReference type="SMART" id="SM00507"/>
    </source>
</evidence>
<protein>
    <recommendedName>
        <fullName evidence="1">HNH nuclease domain-containing protein</fullName>
    </recommendedName>
</protein>
<keyword evidence="3" id="KW-1185">Reference proteome</keyword>
<dbReference type="InterPro" id="IPR003615">
    <property type="entry name" value="HNH_nuc"/>
</dbReference>
<dbReference type="CDD" id="cd00085">
    <property type="entry name" value="HNHc"/>
    <property type="match status" value="1"/>
</dbReference>
<evidence type="ECO:0000313" key="3">
    <source>
        <dbReference type="Proteomes" id="UP000524237"/>
    </source>
</evidence>
<organism evidence="2 3">
    <name type="scientific">Alpinimonas psychrophila</name>
    <dbReference type="NCBI Taxonomy" id="748908"/>
    <lineage>
        <taxon>Bacteria</taxon>
        <taxon>Bacillati</taxon>
        <taxon>Actinomycetota</taxon>
        <taxon>Actinomycetes</taxon>
        <taxon>Micrococcales</taxon>
        <taxon>Microbacteriaceae</taxon>
        <taxon>Alpinimonas</taxon>
    </lineage>
</organism>
<dbReference type="GO" id="GO:0003676">
    <property type="term" value="F:nucleic acid binding"/>
    <property type="evidence" value="ECO:0007669"/>
    <property type="project" value="InterPro"/>
</dbReference>
<dbReference type="EMBL" id="JACGWU010000004">
    <property type="protein sequence ID" value="MBA8829406.1"/>
    <property type="molecule type" value="Genomic_DNA"/>
</dbReference>
<reference evidence="2 3" key="1">
    <citation type="submission" date="2020-07" db="EMBL/GenBank/DDBJ databases">
        <title>Sequencing the genomes of 1000 actinobacteria strains.</title>
        <authorList>
            <person name="Klenk H.-P."/>
        </authorList>
    </citation>
    <scope>NUCLEOTIDE SEQUENCE [LARGE SCALE GENOMIC DNA]</scope>
    <source>
        <strain evidence="2 3">DSM 23737</strain>
    </source>
</reference>
<feature type="domain" description="HNH nuclease" evidence="1">
    <location>
        <begin position="161"/>
        <end position="217"/>
    </location>
</feature>
<evidence type="ECO:0000313" key="2">
    <source>
        <dbReference type="EMBL" id="MBA8829406.1"/>
    </source>
</evidence>
<accession>A0A7W3JUB1</accession>
<dbReference type="AlphaFoldDB" id="A0A7W3JUB1"/>
<dbReference type="SMART" id="SM00507">
    <property type="entry name" value="HNHc"/>
    <property type="match status" value="1"/>
</dbReference>
<comment type="caution">
    <text evidence="2">The sequence shown here is derived from an EMBL/GenBank/DDBJ whole genome shotgun (WGS) entry which is preliminary data.</text>
</comment>
<dbReference type="Pfam" id="PF18780">
    <property type="entry name" value="HNH_repeat"/>
    <property type="match status" value="2"/>
</dbReference>
<dbReference type="RefSeq" id="WP_182484842.1">
    <property type="nucleotide sequence ID" value="NZ_JACGWU010000004.1"/>
</dbReference>